<protein>
    <submittedName>
        <fullName evidence="1">Uncharacterized protein</fullName>
    </submittedName>
</protein>
<accession>A0A1F5HXE1</accession>
<dbReference type="Proteomes" id="UP000179227">
    <property type="component" value="Unassembled WGS sequence"/>
</dbReference>
<gene>
    <name evidence="1" type="ORF">A3A60_02850</name>
</gene>
<reference evidence="1 2" key="1">
    <citation type="journal article" date="2016" name="Nat. Commun.">
        <title>Thousands of microbial genomes shed light on interconnected biogeochemical processes in an aquifer system.</title>
        <authorList>
            <person name="Anantharaman K."/>
            <person name="Brown C.T."/>
            <person name="Hug L.A."/>
            <person name="Sharon I."/>
            <person name="Castelle C.J."/>
            <person name="Probst A.J."/>
            <person name="Thomas B.C."/>
            <person name="Singh A."/>
            <person name="Wilkins M.J."/>
            <person name="Karaoz U."/>
            <person name="Brodie E.L."/>
            <person name="Williams K.H."/>
            <person name="Hubbard S.S."/>
            <person name="Banfield J.F."/>
        </authorList>
    </citation>
    <scope>NUCLEOTIDE SEQUENCE [LARGE SCALE GENOMIC DNA]</scope>
</reference>
<proteinExistence type="predicted"/>
<dbReference type="EMBL" id="MFBS01000031">
    <property type="protein sequence ID" value="OGE08817.1"/>
    <property type="molecule type" value="Genomic_DNA"/>
</dbReference>
<dbReference type="AlphaFoldDB" id="A0A1F5HXE1"/>
<organism evidence="1 2">
    <name type="scientific">Candidatus Curtissbacteria bacterium RIFCSPLOWO2_01_FULL_42_26</name>
    <dbReference type="NCBI Taxonomy" id="1797729"/>
    <lineage>
        <taxon>Bacteria</taxon>
        <taxon>Candidatus Curtissiibacteriota</taxon>
    </lineage>
</organism>
<sequence>MAPVETFRNLPHAASFEEGQYRFSNLSSAVRKVCEQRGLLSLNETEDDQTAERHFIYVVGESLEEAYAVVLIGFDASRITGDGWIDLDQREHKLIAPKDIIDLVKLEMESPREAVKFATADPTA</sequence>
<comment type="caution">
    <text evidence="1">The sequence shown here is derived from an EMBL/GenBank/DDBJ whole genome shotgun (WGS) entry which is preliminary data.</text>
</comment>
<evidence type="ECO:0000313" key="1">
    <source>
        <dbReference type="EMBL" id="OGE08817.1"/>
    </source>
</evidence>
<dbReference type="STRING" id="1797729.A3A60_02850"/>
<evidence type="ECO:0000313" key="2">
    <source>
        <dbReference type="Proteomes" id="UP000179227"/>
    </source>
</evidence>
<name>A0A1F5HXE1_9BACT</name>